<dbReference type="PANTHER" id="PTHR43309:SF3">
    <property type="entry name" value="5-OXOPROLINASE SUBUNIT C"/>
    <property type="match status" value="1"/>
</dbReference>
<reference evidence="5" key="1">
    <citation type="submission" date="2010-08" db="EMBL/GenBank/DDBJ databases">
        <authorList>
            <person name="Muzny D."/>
            <person name="Qin X."/>
            <person name="Buhay C."/>
            <person name="Dugan-Rocha S."/>
            <person name="Ding Y."/>
            <person name="Chen G."/>
            <person name="Hawes A."/>
            <person name="Holder M."/>
            <person name="Jhangiani S."/>
            <person name="Johnson A."/>
            <person name="Khan Z."/>
            <person name="Li Z."/>
            <person name="Liu W."/>
            <person name="Liu X."/>
            <person name="Perez L."/>
            <person name="Shen H."/>
            <person name="Wang Q."/>
            <person name="Watt J."/>
            <person name="Xi L."/>
            <person name="Xin Y."/>
            <person name="Zhou J."/>
            <person name="Deng J."/>
            <person name="Jiang H."/>
            <person name="Liu Y."/>
            <person name="Qu J."/>
            <person name="Song X.-Z."/>
            <person name="Zhang L."/>
            <person name="Villasana D."/>
            <person name="Johnson A."/>
            <person name="Liu J."/>
            <person name="Liyanage D."/>
            <person name="Lorensuhewa L."/>
            <person name="Robinson T."/>
            <person name="Song A."/>
            <person name="Song B.-B."/>
            <person name="Dinh H."/>
            <person name="Thornton R."/>
            <person name="Coyle M."/>
            <person name="Francisco L."/>
            <person name="Jackson L."/>
            <person name="Javaid M."/>
            <person name="Korchina V."/>
            <person name="Kovar C."/>
            <person name="Mata R."/>
            <person name="Mathew T."/>
            <person name="Ngo R."/>
            <person name="Nguyen L."/>
            <person name="Nguyen N."/>
            <person name="Okwuonu G."/>
            <person name="Ongeri F."/>
            <person name="Pham C."/>
            <person name="Simmons D."/>
            <person name="Wilczek-Boney K."/>
            <person name="Hale W."/>
            <person name="Jakkamsetti A."/>
            <person name="Pham P."/>
            <person name="Ruth R."/>
            <person name="San Lucas F."/>
            <person name="Warren J."/>
            <person name="Zhang J."/>
            <person name="Zhao Z."/>
            <person name="Zhou C."/>
            <person name="Zhu D."/>
            <person name="Lee S."/>
            <person name="Bess C."/>
            <person name="Blankenburg K."/>
            <person name="Forbes L."/>
            <person name="Fu Q."/>
            <person name="Gubbala S."/>
            <person name="Hirani K."/>
            <person name="Jayaseelan J.C."/>
            <person name="Lara F."/>
            <person name="Munidasa M."/>
            <person name="Palculict T."/>
            <person name="Patil S."/>
            <person name="Pu L.-L."/>
            <person name="Saada N."/>
            <person name="Tang L."/>
            <person name="Weissenberger G."/>
            <person name="Zhu Y."/>
            <person name="Hemphill L."/>
            <person name="Shang Y."/>
            <person name="Youmans B."/>
            <person name="Ayvaz T."/>
            <person name="Ross M."/>
            <person name="Santibanez J."/>
            <person name="Aqrawi P."/>
            <person name="Gross S."/>
            <person name="Joshi V."/>
            <person name="Fowler G."/>
            <person name="Nazareth L."/>
            <person name="Reid J."/>
            <person name="Worley K."/>
            <person name="Petrosino J."/>
            <person name="Highlander S."/>
            <person name="Gibbs R."/>
        </authorList>
    </citation>
    <scope>NUCLEOTIDE SEQUENCE [LARGE SCALE GENOMIC DNA]</scope>
    <source>
        <strain evidence="5">DSM 15272</strain>
    </source>
</reference>
<comment type="caution">
    <text evidence="5">The sequence shown here is derived from an EMBL/GenBank/DDBJ whole genome shotgun (WGS) entry which is preliminary data.</text>
</comment>
<dbReference type="Pfam" id="PF02626">
    <property type="entry name" value="CT_A_B"/>
    <property type="match status" value="1"/>
</dbReference>
<proteinExistence type="predicted"/>
<accession>E2SG19</accession>
<dbReference type="OrthoDB" id="9768696at2"/>
<organism evidence="5 6">
    <name type="scientific">Aeromicrobium marinum DSM 15272</name>
    <dbReference type="NCBI Taxonomy" id="585531"/>
    <lineage>
        <taxon>Bacteria</taxon>
        <taxon>Bacillati</taxon>
        <taxon>Actinomycetota</taxon>
        <taxon>Actinomycetes</taxon>
        <taxon>Propionibacteriales</taxon>
        <taxon>Nocardioidaceae</taxon>
        <taxon>Aeromicrobium</taxon>
    </lineage>
</organism>
<dbReference type="InterPro" id="IPR029000">
    <property type="entry name" value="Cyclophilin-like_dom_sf"/>
</dbReference>
<evidence type="ECO:0000256" key="2">
    <source>
        <dbReference type="ARBA" id="ARBA00022801"/>
    </source>
</evidence>
<feature type="domain" description="Carboxyltransferase" evidence="4">
    <location>
        <begin position="24"/>
        <end position="287"/>
    </location>
</feature>
<evidence type="ECO:0000313" key="5">
    <source>
        <dbReference type="EMBL" id="EFQ81776.1"/>
    </source>
</evidence>
<dbReference type="Proteomes" id="UP000003111">
    <property type="component" value="Unassembled WGS sequence"/>
</dbReference>
<dbReference type="PANTHER" id="PTHR43309">
    <property type="entry name" value="5-OXOPROLINASE SUBUNIT C"/>
    <property type="match status" value="1"/>
</dbReference>
<name>E2SG19_9ACTN</name>
<dbReference type="GO" id="GO:0005524">
    <property type="term" value="F:ATP binding"/>
    <property type="evidence" value="ECO:0007669"/>
    <property type="project" value="UniProtKB-KW"/>
</dbReference>
<dbReference type="GO" id="GO:0016787">
    <property type="term" value="F:hydrolase activity"/>
    <property type="evidence" value="ECO:0007669"/>
    <property type="project" value="UniProtKB-KW"/>
</dbReference>
<dbReference type="AlphaFoldDB" id="E2SG19"/>
<dbReference type="eggNOG" id="COG1984">
    <property type="taxonomic scope" value="Bacteria"/>
</dbReference>
<keyword evidence="3" id="KW-0067">ATP-binding</keyword>
<evidence type="ECO:0000256" key="1">
    <source>
        <dbReference type="ARBA" id="ARBA00022741"/>
    </source>
</evidence>
<keyword evidence="6" id="KW-1185">Reference proteome</keyword>
<dbReference type="InterPro" id="IPR052708">
    <property type="entry name" value="PxpC"/>
</dbReference>
<evidence type="ECO:0000256" key="3">
    <source>
        <dbReference type="ARBA" id="ARBA00022840"/>
    </source>
</evidence>
<sequence length="287" mass="29474">MSLVVESAGPLTLVQDAGRPGHTGWGVSASGAFDRPAMRQSHHVLGNPAGAAVLETYGDLALRAARRHVVAVTGAPAPVLLDGRPVPQGRALTLPRGSLLRVGPASPGLRLTVGVAGGIRTPVVLGSRSRDVLADLGPDRLADGAVLSVGPAHPTPLVDDIVPTVRSGCIDLSVTPGPRDDWFVEGALEQLLTTGWAVSPQSDRIGVRLLGPPLVRSRTAELPSEPVVRGSIQVTAAGLPVVLGPDHPVTGGYPVIAVVDDADTDLLAQARPGQVVRLHRRRPGAGA</sequence>
<dbReference type="STRING" id="585531.HMPREF0063_12978"/>
<dbReference type="EMBL" id="ACLF03000016">
    <property type="protein sequence ID" value="EFQ81776.1"/>
    <property type="molecule type" value="Genomic_DNA"/>
</dbReference>
<keyword evidence="2 5" id="KW-0378">Hydrolase</keyword>
<dbReference type="HOGENOM" id="CLU_028967_0_3_11"/>
<evidence type="ECO:0000259" key="4">
    <source>
        <dbReference type="SMART" id="SM00797"/>
    </source>
</evidence>
<dbReference type="SMART" id="SM00797">
    <property type="entry name" value="AHS2"/>
    <property type="match status" value="1"/>
</dbReference>
<dbReference type="RefSeq" id="WP_007078565.1">
    <property type="nucleotide sequence ID" value="NZ_CM001024.1"/>
</dbReference>
<dbReference type="InterPro" id="IPR003778">
    <property type="entry name" value="CT_A_B"/>
</dbReference>
<keyword evidence="1" id="KW-0547">Nucleotide-binding</keyword>
<dbReference type="SUPFAM" id="SSF50891">
    <property type="entry name" value="Cyclophilin-like"/>
    <property type="match status" value="1"/>
</dbReference>
<dbReference type="Gene3D" id="2.40.100.10">
    <property type="entry name" value="Cyclophilin-like"/>
    <property type="match status" value="1"/>
</dbReference>
<evidence type="ECO:0000313" key="6">
    <source>
        <dbReference type="Proteomes" id="UP000003111"/>
    </source>
</evidence>
<gene>
    <name evidence="5" type="ORF">HMPREF0063_12978</name>
</gene>
<protein>
    <submittedName>
        <fullName evidence="5">Allophanate hydrolase subunit 2</fullName>
    </submittedName>
</protein>